<sequence>MYLLEKAVVGRRKAAIARVYIKEGNGAITINKRDITHYFPSSILQYVVKQPLTTLGVAEKYDILVNLTGGGYKGQAEALRLAIARALVALNPTDKPTLKREGFMTRDSRVVERKKPGRPKARKRFQFSKR</sequence>
<dbReference type="FunFam" id="3.30.230.10:FF:000001">
    <property type="entry name" value="30S ribosomal protein S9"/>
    <property type="match status" value="1"/>
</dbReference>
<protein>
    <recommendedName>
        <fullName evidence="4 5">Small ribosomal subunit protein uS9</fullName>
    </recommendedName>
</protein>
<comment type="caution">
    <text evidence="8">The sequence shown here is derived from an EMBL/GenBank/DDBJ whole genome shotgun (WGS) entry which is preliminary data.</text>
</comment>
<dbReference type="PROSITE" id="PS00360">
    <property type="entry name" value="RIBOSOMAL_S9"/>
    <property type="match status" value="1"/>
</dbReference>
<evidence type="ECO:0000256" key="7">
    <source>
        <dbReference type="SAM" id="MobiDB-lite"/>
    </source>
</evidence>
<organism evidence="8 9">
    <name type="scientific">Candidatus Barnesiella excrementipullorum</name>
    <dbReference type="NCBI Taxonomy" id="2838479"/>
    <lineage>
        <taxon>Bacteria</taxon>
        <taxon>Pseudomonadati</taxon>
        <taxon>Bacteroidota</taxon>
        <taxon>Bacteroidia</taxon>
        <taxon>Bacteroidales</taxon>
        <taxon>Barnesiellaceae</taxon>
        <taxon>Barnesiella</taxon>
    </lineage>
</organism>
<feature type="compositionally biased region" description="Basic and acidic residues" evidence="7">
    <location>
        <begin position="105"/>
        <end position="114"/>
    </location>
</feature>
<evidence type="ECO:0000256" key="2">
    <source>
        <dbReference type="ARBA" id="ARBA00022980"/>
    </source>
</evidence>
<dbReference type="InterPro" id="IPR020574">
    <property type="entry name" value="Ribosomal_uS9_CS"/>
</dbReference>
<dbReference type="InterPro" id="IPR023035">
    <property type="entry name" value="Ribosomal_uS9_bac/plastid"/>
</dbReference>
<proteinExistence type="inferred from homology"/>
<dbReference type="InterPro" id="IPR020568">
    <property type="entry name" value="Ribosomal_Su5_D2-typ_SF"/>
</dbReference>
<feature type="compositionally biased region" description="Basic residues" evidence="7">
    <location>
        <begin position="115"/>
        <end position="130"/>
    </location>
</feature>
<dbReference type="Pfam" id="PF00380">
    <property type="entry name" value="Ribosomal_S9"/>
    <property type="match status" value="1"/>
</dbReference>
<dbReference type="GO" id="GO:0003735">
    <property type="term" value="F:structural constituent of ribosome"/>
    <property type="evidence" value="ECO:0007669"/>
    <property type="project" value="InterPro"/>
</dbReference>
<dbReference type="AlphaFoldDB" id="A0A9D1VPU6"/>
<dbReference type="PANTHER" id="PTHR21569:SF1">
    <property type="entry name" value="SMALL RIBOSOMAL SUBUNIT PROTEIN US9M"/>
    <property type="match status" value="1"/>
</dbReference>
<dbReference type="InterPro" id="IPR000754">
    <property type="entry name" value="Ribosomal_uS9"/>
</dbReference>
<dbReference type="Proteomes" id="UP000824246">
    <property type="component" value="Unassembled WGS sequence"/>
</dbReference>
<evidence type="ECO:0000256" key="5">
    <source>
        <dbReference type="HAMAP-Rule" id="MF_00532"/>
    </source>
</evidence>
<dbReference type="InterPro" id="IPR014721">
    <property type="entry name" value="Ribsml_uS5_D2-typ_fold_subgr"/>
</dbReference>
<dbReference type="GO" id="GO:0003723">
    <property type="term" value="F:RNA binding"/>
    <property type="evidence" value="ECO:0007669"/>
    <property type="project" value="TreeGrafter"/>
</dbReference>
<name>A0A9D1VPU6_9BACT</name>
<comment type="similarity">
    <text evidence="1 5 6">Belongs to the universal ribosomal protein uS9 family.</text>
</comment>
<accession>A0A9D1VPU6</accession>
<dbReference type="GO" id="GO:0022627">
    <property type="term" value="C:cytosolic small ribosomal subunit"/>
    <property type="evidence" value="ECO:0007669"/>
    <property type="project" value="TreeGrafter"/>
</dbReference>
<evidence type="ECO:0000313" key="9">
    <source>
        <dbReference type="Proteomes" id="UP000824246"/>
    </source>
</evidence>
<dbReference type="GO" id="GO:0006412">
    <property type="term" value="P:translation"/>
    <property type="evidence" value="ECO:0007669"/>
    <property type="project" value="UniProtKB-UniRule"/>
</dbReference>
<evidence type="ECO:0000256" key="6">
    <source>
        <dbReference type="RuleBase" id="RU003815"/>
    </source>
</evidence>
<reference evidence="8" key="1">
    <citation type="journal article" date="2021" name="PeerJ">
        <title>Extensive microbial diversity within the chicken gut microbiome revealed by metagenomics and culture.</title>
        <authorList>
            <person name="Gilroy R."/>
            <person name="Ravi A."/>
            <person name="Getino M."/>
            <person name="Pursley I."/>
            <person name="Horton D.L."/>
            <person name="Alikhan N.F."/>
            <person name="Baker D."/>
            <person name="Gharbi K."/>
            <person name="Hall N."/>
            <person name="Watson M."/>
            <person name="Adriaenssens E.M."/>
            <person name="Foster-Nyarko E."/>
            <person name="Jarju S."/>
            <person name="Secka A."/>
            <person name="Antonio M."/>
            <person name="Oren A."/>
            <person name="Chaudhuri R.R."/>
            <person name="La Ragione R."/>
            <person name="Hildebrand F."/>
            <person name="Pallen M.J."/>
        </authorList>
    </citation>
    <scope>NUCLEOTIDE SEQUENCE</scope>
    <source>
        <strain evidence="8">ChiHjej12B11-16260</strain>
    </source>
</reference>
<dbReference type="Gene3D" id="3.30.230.10">
    <property type="match status" value="1"/>
</dbReference>
<dbReference type="NCBIfam" id="NF001099">
    <property type="entry name" value="PRK00132.1"/>
    <property type="match status" value="1"/>
</dbReference>
<evidence type="ECO:0000256" key="1">
    <source>
        <dbReference type="ARBA" id="ARBA00005251"/>
    </source>
</evidence>
<evidence type="ECO:0000256" key="3">
    <source>
        <dbReference type="ARBA" id="ARBA00023274"/>
    </source>
</evidence>
<evidence type="ECO:0000313" key="8">
    <source>
        <dbReference type="EMBL" id="HIX44819.1"/>
    </source>
</evidence>
<keyword evidence="2 5" id="KW-0689">Ribosomal protein</keyword>
<dbReference type="SUPFAM" id="SSF54211">
    <property type="entry name" value="Ribosomal protein S5 domain 2-like"/>
    <property type="match status" value="1"/>
</dbReference>
<evidence type="ECO:0000256" key="4">
    <source>
        <dbReference type="ARBA" id="ARBA00035259"/>
    </source>
</evidence>
<gene>
    <name evidence="5 8" type="primary">rpsI</name>
    <name evidence="8" type="ORF">H9982_01225</name>
</gene>
<dbReference type="HAMAP" id="MF_00532_B">
    <property type="entry name" value="Ribosomal_uS9_B"/>
    <property type="match status" value="1"/>
</dbReference>
<feature type="region of interest" description="Disordered" evidence="7">
    <location>
        <begin position="105"/>
        <end position="130"/>
    </location>
</feature>
<keyword evidence="3 5" id="KW-0687">Ribonucleoprotein</keyword>
<reference evidence="8" key="2">
    <citation type="submission" date="2021-04" db="EMBL/GenBank/DDBJ databases">
        <authorList>
            <person name="Gilroy R."/>
        </authorList>
    </citation>
    <scope>NUCLEOTIDE SEQUENCE</scope>
    <source>
        <strain evidence="8">ChiHjej12B11-16260</strain>
    </source>
</reference>
<dbReference type="EMBL" id="DXFB01000029">
    <property type="protein sequence ID" value="HIX44819.1"/>
    <property type="molecule type" value="Genomic_DNA"/>
</dbReference>
<dbReference type="PANTHER" id="PTHR21569">
    <property type="entry name" value="RIBOSOMAL PROTEIN S9"/>
    <property type="match status" value="1"/>
</dbReference>